<dbReference type="EC" id="5.1.1.13" evidence="2"/>
<evidence type="ECO:0000313" key="3">
    <source>
        <dbReference type="Proteomes" id="UP000535890"/>
    </source>
</evidence>
<comment type="caution">
    <text evidence="2">The sequence shown here is derived from an EMBL/GenBank/DDBJ whole genome shotgun (WGS) entry which is preliminary data.</text>
</comment>
<dbReference type="RefSeq" id="WP_179795002.1">
    <property type="nucleotide sequence ID" value="NZ_BAABHP010000025.1"/>
</dbReference>
<sequence>MPHAGILAANPHGAAQCFVTYCRLGAERLGGHVYPDVTLDYTGYGHTLNAWLAGDTVTATGNLARNVEHLAAAGAEFFVCPDNNVHLALDVMDGLALPGLHIAAAVADAATAAGARRVGLLGSGFILGSDLYPRWLGARDIEVEVPTGEDRERLHRAVLEELPGGRVTEETRAWFVDLVGRLAGRGCDAVALVSTELFPLLSAGTSPVPVIDSATVVGHRMLEIALGDVPLPTWRGGAVA</sequence>
<dbReference type="GO" id="GO:0047689">
    <property type="term" value="F:aspartate racemase activity"/>
    <property type="evidence" value="ECO:0007669"/>
    <property type="project" value="UniProtKB-EC"/>
</dbReference>
<dbReference type="InterPro" id="IPR001920">
    <property type="entry name" value="Asp/Glu_race"/>
</dbReference>
<dbReference type="AlphaFoldDB" id="A0A7Y9DXY3"/>
<reference evidence="2 3" key="1">
    <citation type="submission" date="2020-07" db="EMBL/GenBank/DDBJ databases">
        <title>Sequencing the genomes of 1000 actinobacteria strains.</title>
        <authorList>
            <person name="Klenk H.-P."/>
        </authorList>
    </citation>
    <scope>NUCLEOTIDE SEQUENCE [LARGE SCALE GENOMIC DNA]</scope>
    <source>
        <strain evidence="2 3">DSM 45772</strain>
    </source>
</reference>
<keyword evidence="3" id="KW-1185">Reference proteome</keyword>
<dbReference type="Pfam" id="PF01177">
    <property type="entry name" value="Asp_Glu_race"/>
    <property type="match status" value="1"/>
</dbReference>
<dbReference type="Gene3D" id="3.40.50.1860">
    <property type="match status" value="2"/>
</dbReference>
<protein>
    <submittedName>
        <fullName evidence="2">Aspartate racemase</fullName>
        <ecNumber evidence="2">5.1.1.13</ecNumber>
    </submittedName>
</protein>
<dbReference type="PANTHER" id="PTHR21198:SF7">
    <property type="entry name" value="ASPARTATE-GLUTAMATE RACEMASE FAMILY"/>
    <property type="match status" value="1"/>
</dbReference>
<dbReference type="SUPFAM" id="SSF53681">
    <property type="entry name" value="Aspartate/glutamate racemase"/>
    <property type="match status" value="2"/>
</dbReference>
<evidence type="ECO:0000256" key="1">
    <source>
        <dbReference type="ARBA" id="ARBA00023235"/>
    </source>
</evidence>
<dbReference type="Proteomes" id="UP000535890">
    <property type="component" value="Unassembled WGS sequence"/>
</dbReference>
<proteinExistence type="predicted"/>
<evidence type="ECO:0000313" key="2">
    <source>
        <dbReference type="EMBL" id="NYD37445.1"/>
    </source>
</evidence>
<dbReference type="PANTHER" id="PTHR21198">
    <property type="entry name" value="GLUTAMATE RACEMASE"/>
    <property type="match status" value="1"/>
</dbReference>
<accession>A0A7Y9DXY3</accession>
<organism evidence="2 3">
    <name type="scientific">Actinomycetospora corticicola</name>
    <dbReference type="NCBI Taxonomy" id="663602"/>
    <lineage>
        <taxon>Bacteria</taxon>
        <taxon>Bacillati</taxon>
        <taxon>Actinomycetota</taxon>
        <taxon>Actinomycetes</taxon>
        <taxon>Pseudonocardiales</taxon>
        <taxon>Pseudonocardiaceae</taxon>
        <taxon>Actinomycetospora</taxon>
    </lineage>
</organism>
<keyword evidence="1 2" id="KW-0413">Isomerase</keyword>
<name>A0A7Y9DXY3_9PSEU</name>
<dbReference type="InterPro" id="IPR015942">
    <property type="entry name" value="Asp/Glu/hydantoin_racemase"/>
</dbReference>
<gene>
    <name evidence="2" type="ORF">BJ983_003547</name>
</gene>
<dbReference type="EMBL" id="JACCBN010000001">
    <property type="protein sequence ID" value="NYD37445.1"/>
    <property type="molecule type" value="Genomic_DNA"/>
</dbReference>